<dbReference type="CDD" id="cd07340">
    <property type="entry name" value="M48B_Htpx_like"/>
    <property type="match status" value="1"/>
</dbReference>
<name>A0A370WXH9_9GAMM</name>
<dbReference type="Pfam" id="PF01435">
    <property type="entry name" value="Peptidase_M48"/>
    <property type="match status" value="1"/>
</dbReference>
<organism evidence="14 15">
    <name type="scientific">Dyella monticola</name>
    <dbReference type="NCBI Taxonomy" id="1927958"/>
    <lineage>
        <taxon>Bacteria</taxon>
        <taxon>Pseudomonadati</taxon>
        <taxon>Pseudomonadota</taxon>
        <taxon>Gammaproteobacteria</taxon>
        <taxon>Lysobacterales</taxon>
        <taxon>Rhodanobacteraceae</taxon>
        <taxon>Dyella</taxon>
    </lineage>
</organism>
<evidence type="ECO:0000256" key="5">
    <source>
        <dbReference type="ARBA" id="ARBA00022723"/>
    </source>
</evidence>
<dbReference type="PANTHER" id="PTHR43221">
    <property type="entry name" value="PROTEASE HTPX"/>
    <property type="match status" value="1"/>
</dbReference>
<dbReference type="Gene3D" id="3.30.2010.10">
    <property type="entry name" value="Metalloproteases ('zincins'), catalytic domain"/>
    <property type="match status" value="1"/>
</dbReference>
<dbReference type="InterPro" id="IPR050083">
    <property type="entry name" value="HtpX_protease"/>
</dbReference>
<keyword evidence="7" id="KW-0862">Zinc</keyword>
<evidence type="ECO:0000259" key="13">
    <source>
        <dbReference type="Pfam" id="PF01435"/>
    </source>
</evidence>
<dbReference type="InterPro" id="IPR001915">
    <property type="entry name" value="Peptidase_M48"/>
</dbReference>
<feature type="transmembrane region" description="Helical" evidence="12">
    <location>
        <begin position="55"/>
        <end position="73"/>
    </location>
</feature>
<evidence type="ECO:0000256" key="6">
    <source>
        <dbReference type="ARBA" id="ARBA00022801"/>
    </source>
</evidence>
<dbReference type="AlphaFoldDB" id="A0A370WXH9"/>
<reference evidence="14 15" key="1">
    <citation type="submission" date="2018-07" db="EMBL/GenBank/DDBJ databases">
        <title>Dyella monticola sp. nov. and Dyella psychrodurans sp. nov. isolated from monsoon evergreen broad-leaved forest soil of Dinghu Mountain, China.</title>
        <authorList>
            <person name="Gao Z."/>
            <person name="Qiu L."/>
        </authorList>
    </citation>
    <scope>NUCLEOTIDE SEQUENCE [LARGE SCALE GENOMIC DNA]</scope>
    <source>
        <strain evidence="14 15">4G-K06</strain>
    </source>
</reference>
<feature type="transmembrane region" description="Helical" evidence="12">
    <location>
        <begin position="184"/>
        <end position="202"/>
    </location>
</feature>
<keyword evidence="4 12" id="KW-0812">Transmembrane</keyword>
<evidence type="ECO:0000256" key="4">
    <source>
        <dbReference type="ARBA" id="ARBA00022692"/>
    </source>
</evidence>
<feature type="domain" description="Peptidase M48" evidence="13">
    <location>
        <begin position="103"/>
        <end position="324"/>
    </location>
</feature>
<evidence type="ECO:0000256" key="12">
    <source>
        <dbReference type="SAM" id="Phobius"/>
    </source>
</evidence>
<evidence type="ECO:0000256" key="3">
    <source>
        <dbReference type="ARBA" id="ARBA00022670"/>
    </source>
</evidence>
<keyword evidence="2" id="KW-1003">Cell membrane</keyword>
<gene>
    <name evidence="14" type="ORF">DWU98_12335</name>
</gene>
<dbReference type="OrthoDB" id="15218at2"/>
<feature type="region of interest" description="Disordered" evidence="11">
    <location>
        <begin position="334"/>
        <end position="356"/>
    </location>
</feature>
<dbReference type="GO" id="GO:0004222">
    <property type="term" value="F:metalloendopeptidase activity"/>
    <property type="evidence" value="ECO:0007669"/>
    <property type="project" value="InterPro"/>
</dbReference>
<keyword evidence="10 12" id="KW-0472">Membrane</keyword>
<evidence type="ECO:0000313" key="15">
    <source>
        <dbReference type="Proteomes" id="UP000254258"/>
    </source>
</evidence>
<evidence type="ECO:0000256" key="8">
    <source>
        <dbReference type="ARBA" id="ARBA00022989"/>
    </source>
</evidence>
<dbReference type="RefSeq" id="WP_115495886.1">
    <property type="nucleotide sequence ID" value="NZ_QRBE01000007.1"/>
</dbReference>
<dbReference type="GO" id="GO:0006508">
    <property type="term" value="P:proteolysis"/>
    <property type="evidence" value="ECO:0007669"/>
    <property type="project" value="UniProtKB-KW"/>
</dbReference>
<evidence type="ECO:0000256" key="11">
    <source>
        <dbReference type="SAM" id="MobiDB-lite"/>
    </source>
</evidence>
<evidence type="ECO:0000256" key="9">
    <source>
        <dbReference type="ARBA" id="ARBA00023049"/>
    </source>
</evidence>
<dbReference type="Proteomes" id="UP000254258">
    <property type="component" value="Unassembled WGS sequence"/>
</dbReference>
<feature type="compositionally biased region" description="Basic and acidic residues" evidence="11">
    <location>
        <begin position="343"/>
        <end position="356"/>
    </location>
</feature>
<dbReference type="EMBL" id="QRBE01000007">
    <property type="protein sequence ID" value="RDS80741.1"/>
    <property type="molecule type" value="Genomic_DNA"/>
</dbReference>
<feature type="transmembrane region" description="Helical" evidence="12">
    <location>
        <begin position="16"/>
        <end position="43"/>
    </location>
</feature>
<keyword evidence="15" id="KW-1185">Reference proteome</keyword>
<keyword evidence="6" id="KW-0378">Hydrolase</keyword>
<dbReference type="PANTHER" id="PTHR43221:SF2">
    <property type="entry name" value="PROTEASE HTPX HOMOLOG"/>
    <property type="match status" value="1"/>
</dbReference>
<keyword evidence="3" id="KW-0645">Protease</keyword>
<proteinExistence type="predicted"/>
<sequence length="653" mass="70462">MDFFARQAQVRTSTHLLVGLFALAIVAIVVAVDVLVLLVFGWHWTADPVGYRHRLLVFSTLGTLALICGCALFRIQTLSEGGSAVAEGVGGIPVPPDVDDAQLKQLRNVVEEVAIASGTPVPDIYVMPQEAGINAFAAGYSPSDAAICVTQGCLDHLTRDELQGVIAHEFSHVLNGDMRLNIRLMGLLFGIMALSVIGRQFAWFDASATWSESERQLSRKAFSWMAGLALIVIGSIGYFFGRLIQSAVARERESLADASAVQFTRQTAGIAGALKKIAVIPEGSLLRVANRHEVAHMMFGEVDAFNSWFATHPPLMQRIRTLEPWFRAQELEKLKQTLTPPPPEDHTDDVQPEEKKELPPLEWPGAAVVAAPAIVDASVAAAAATPVATAPQQGAFQHASATHQSIPASLIRAARQPEPALALSLALAVSAHEDVRPAQQRLIADALGDDVWSAVEALVLDEQSLTPSQRMPLVALSLPALKQLAPGRLETLRGTLDAVVNVDPRVELDEYCLVRLLRMYLREAAKPNSARAEGQKKLPACRDSVALVCAVVAVYGSDDDAGARRAWQAAMNEAFPGGIFTWQTLPVEWQVQFDRALDDLDGLLPVAKEIVIQSLLSAIRADGVVTSTEKELLRVVCASLHCPVPQQPETRAA</sequence>
<dbReference type="GO" id="GO:0046872">
    <property type="term" value="F:metal ion binding"/>
    <property type="evidence" value="ECO:0007669"/>
    <property type="project" value="UniProtKB-KW"/>
</dbReference>
<keyword evidence="9" id="KW-0482">Metalloprotease</keyword>
<keyword evidence="5" id="KW-0479">Metal-binding</keyword>
<accession>A0A370WXH9</accession>
<comment type="cofactor">
    <cofactor evidence="1">
        <name>Zn(2+)</name>
        <dbReference type="ChEBI" id="CHEBI:29105"/>
    </cofactor>
</comment>
<evidence type="ECO:0000256" key="2">
    <source>
        <dbReference type="ARBA" id="ARBA00022475"/>
    </source>
</evidence>
<evidence type="ECO:0000256" key="1">
    <source>
        <dbReference type="ARBA" id="ARBA00001947"/>
    </source>
</evidence>
<keyword evidence="8 12" id="KW-1133">Transmembrane helix</keyword>
<evidence type="ECO:0000313" key="14">
    <source>
        <dbReference type="EMBL" id="RDS80741.1"/>
    </source>
</evidence>
<comment type="caution">
    <text evidence="14">The sequence shown here is derived from an EMBL/GenBank/DDBJ whole genome shotgun (WGS) entry which is preliminary data.</text>
</comment>
<evidence type="ECO:0000256" key="10">
    <source>
        <dbReference type="ARBA" id="ARBA00023136"/>
    </source>
</evidence>
<feature type="transmembrane region" description="Helical" evidence="12">
    <location>
        <begin position="222"/>
        <end position="241"/>
    </location>
</feature>
<evidence type="ECO:0000256" key="7">
    <source>
        <dbReference type="ARBA" id="ARBA00022833"/>
    </source>
</evidence>
<protein>
    <submittedName>
        <fullName evidence="14">Peptidase M48</fullName>
    </submittedName>
</protein>